<evidence type="ECO:0000313" key="1">
    <source>
        <dbReference type="EMBL" id="KAJ1900076.1"/>
    </source>
</evidence>
<comment type="caution">
    <text evidence="1">The sequence shown here is derived from an EMBL/GenBank/DDBJ whole genome shotgun (WGS) entry which is preliminary data.</text>
</comment>
<dbReference type="Proteomes" id="UP001150581">
    <property type="component" value="Unassembled WGS sequence"/>
</dbReference>
<organism evidence="1 2">
    <name type="scientific">Kickxella alabastrina</name>
    <dbReference type="NCBI Taxonomy" id="61397"/>
    <lineage>
        <taxon>Eukaryota</taxon>
        <taxon>Fungi</taxon>
        <taxon>Fungi incertae sedis</taxon>
        <taxon>Zoopagomycota</taxon>
        <taxon>Kickxellomycotina</taxon>
        <taxon>Kickxellomycetes</taxon>
        <taxon>Kickxellales</taxon>
        <taxon>Kickxellaceae</taxon>
        <taxon>Kickxella</taxon>
    </lineage>
</organism>
<proteinExistence type="predicted"/>
<gene>
    <name evidence="1" type="ORF">LPJ66_001708</name>
</gene>
<protein>
    <submittedName>
        <fullName evidence="1">Uncharacterized protein</fullName>
    </submittedName>
</protein>
<keyword evidence="2" id="KW-1185">Reference proteome</keyword>
<name>A0ACC1ISI0_9FUNG</name>
<dbReference type="EMBL" id="JANBPG010000104">
    <property type="protein sequence ID" value="KAJ1900076.1"/>
    <property type="molecule type" value="Genomic_DNA"/>
</dbReference>
<sequence length="156" mass="16797">MGELGVSQQRLLEGLGGCFDDCRVFVAKYFDKFLEAMPPAVARFGEFYVQFAIGRFADGWWTGAEMFALAGNDKGVDGFGDVGLVVNCSGPRGTAIDCRFIEVLKPVPAVDILFYYLRIKSSSAAAAIVDNAAVGHSFAIVIMTGKCPLIEPTRSL</sequence>
<reference evidence="1" key="1">
    <citation type="submission" date="2022-07" db="EMBL/GenBank/DDBJ databases">
        <title>Phylogenomic reconstructions and comparative analyses of Kickxellomycotina fungi.</title>
        <authorList>
            <person name="Reynolds N.K."/>
            <person name="Stajich J.E."/>
            <person name="Barry K."/>
            <person name="Grigoriev I.V."/>
            <person name="Crous P."/>
            <person name="Smith M.E."/>
        </authorList>
    </citation>
    <scope>NUCLEOTIDE SEQUENCE</scope>
    <source>
        <strain evidence="1">Benny 63K</strain>
    </source>
</reference>
<evidence type="ECO:0000313" key="2">
    <source>
        <dbReference type="Proteomes" id="UP001150581"/>
    </source>
</evidence>
<accession>A0ACC1ISI0</accession>